<evidence type="ECO:0000256" key="1">
    <source>
        <dbReference type="SAM" id="MobiDB-lite"/>
    </source>
</evidence>
<organism evidence="2 3">
    <name type="scientific">Brachionus plicatilis</name>
    <name type="common">Marine rotifer</name>
    <name type="synonym">Brachionus muelleri</name>
    <dbReference type="NCBI Taxonomy" id="10195"/>
    <lineage>
        <taxon>Eukaryota</taxon>
        <taxon>Metazoa</taxon>
        <taxon>Spiralia</taxon>
        <taxon>Gnathifera</taxon>
        <taxon>Rotifera</taxon>
        <taxon>Eurotatoria</taxon>
        <taxon>Monogononta</taxon>
        <taxon>Pseudotrocha</taxon>
        <taxon>Ploima</taxon>
        <taxon>Brachionidae</taxon>
        <taxon>Brachionus</taxon>
    </lineage>
</organism>
<reference evidence="2 3" key="1">
    <citation type="journal article" date="2018" name="Sci. Rep.">
        <title>Genomic signatures of local adaptation to the degree of environmental predictability in rotifers.</title>
        <authorList>
            <person name="Franch-Gras L."/>
            <person name="Hahn C."/>
            <person name="Garcia-Roger E.M."/>
            <person name="Carmona M.J."/>
            <person name="Serra M."/>
            <person name="Gomez A."/>
        </authorList>
    </citation>
    <scope>NUCLEOTIDE SEQUENCE [LARGE SCALE GENOMIC DNA]</scope>
    <source>
        <strain evidence="2">HYR1</strain>
    </source>
</reference>
<accession>A0A3M7T3T2</accession>
<feature type="compositionally biased region" description="Polar residues" evidence="1">
    <location>
        <begin position="290"/>
        <end position="299"/>
    </location>
</feature>
<protein>
    <submittedName>
        <fullName evidence="2">Uncharacterized protein</fullName>
    </submittedName>
</protein>
<dbReference type="EMBL" id="REGN01000347">
    <property type="protein sequence ID" value="RNA42587.1"/>
    <property type="molecule type" value="Genomic_DNA"/>
</dbReference>
<keyword evidence="3" id="KW-1185">Reference proteome</keyword>
<dbReference type="OrthoDB" id="10521640at2759"/>
<name>A0A3M7T3T2_BRAPC</name>
<comment type="caution">
    <text evidence="2">The sequence shown here is derived from an EMBL/GenBank/DDBJ whole genome shotgun (WGS) entry which is preliminary data.</text>
</comment>
<dbReference type="AlphaFoldDB" id="A0A3M7T3T2"/>
<feature type="region of interest" description="Disordered" evidence="1">
    <location>
        <begin position="328"/>
        <end position="347"/>
    </location>
</feature>
<sequence>MSKKNLHKRRIMSGKRKEPFFGLQSLKISSRKKPHNFPIAKIPTKNFYFILNQHIASGGAKRSNHAAGKIVKPIAVRPVSSASSSHSSSLASTTHSSQSSSLLSLIRQGSSELKSSAADAGFSIIAKYFASFPATRLKSAPSCAEPGPFDHFKTTPFLPFKKTNAATSSTCSVRSHEPACNTDHLCTNFRRLIKLSHDDEPPASPLTARACLTPLTLTDPDSNDSDQLDSRLGQMTMETRSTRKFLIKHHPYLRHNSQLVNSVSPSHARPSINLLKMKKFERNDSPLLLDSSQVDSAPPNTRRRSKLRKNCRKDEETTDADDAYELSAGQQSLNSSKELDDCKEEDSSGYYSSYQSVDLVSTSGGSCVGESLAKRSSDRSCEKVKQEQPHHHYQTRYFTNYLQSLPSEQKPCAARPVTRLRYQQQQQQVASNGTNGQSCDLDLDLIEND</sequence>
<proteinExistence type="predicted"/>
<feature type="compositionally biased region" description="Basic residues" evidence="1">
    <location>
        <begin position="301"/>
        <end position="311"/>
    </location>
</feature>
<evidence type="ECO:0000313" key="3">
    <source>
        <dbReference type="Proteomes" id="UP000276133"/>
    </source>
</evidence>
<gene>
    <name evidence="2" type="ORF">BpHYR1_015782</name>
</gene>
<feature type="compositionally biased region" description="Polar residues" evidence="1">
    <location>
        <begin position="429"/>
        <end position="438"/>
    </location>
</feature>
<dbReference type="Proteomes" id="UP000276133">
    <property type="component" value="Unassembled WGS sequence"/>
</dbReference>
<feature type="region of interest" description="Disordered" evidence="1">
    <location>
        <begin position="289"/>
        <end position="321"/>
    </location>
</feature>
<evidence type="ECO:0000313" key="2">
    <source>
        <dbReference type="EMBL" id="RNA42587.1"/>
    </source>
</evidence>
<feature type="region of interest" description="Disordered" evidence="1">
    <location>
        <begin position="424"/>
        <end position="449"/>
    </location>
</feature>